<proteinExistence type="inferred from homology"/>
<dbReference type="RefSeq" id="WP_284321324.1">
    <property type="nucleotide sequence ID" value="NZ_BSOB01000021.1"/>
</dbReference>
<dbReference type="InterPro" id="IPR012334">
    <property type="entry name" value="Pectin_lyas_fold"/>
</dbReference>
<feature type="signal peptide" evidence="5">
    <location>
        <begin position="1"/>
        <end position="29"/>
    </location>
</feature>
<protein>
    <submittedName>
        <fullName evidence="6">Polygalacturonase</fullName>
    </submittedName>
</protein>
<dbReference type="Pfam" id="PF00295">
    <property type="entry name" value="Glyco_hydro_28"/>
    <property type="match status" value="1"/>
</dbReference>
<reference evidence="7" key="1">
    <citation type="journal article" date="2019" name="Int. J. Syst. Evol. Microbiol.">
        <title>The Global Catalogue of Microorganisms (GCM) 10K type strain sequencing project: providing services to taxonomists for standard genome sequencing and annotation.</title>
        <authorList>
            <consortium name="The Broad Institute Genomics Platform"/>
            <consortium name="The Broad Institute Genome Sequencing Center for Infectious Disease"/>
            <person name="Wu L."/>
            <person name="Ma J."/>
        </authorList>
    </citation>
    <scope>NUCLEOTIDE SEQUENCE [LARGE SCALE GENOMIC DNA]</scope>
    <source>
        <strain evidence="7">NBRC 111980</strain>
    </source>
</reference>
<evidence type="ECO:0000256" key="1">
    <source>
        <dbReference type="ARBA" id="ARBA00008834"/>
    </source>
</evidence>
<evidence type="ECO:0000313" key="7">
    <source>
        <dbReference type="Proteomes" id="UP001156670"/>
    </source>
</evidence>
<dbReference type="Proteomes" id="UP001156670">
    <property type="component" value="Unassembled WGS sequence"/>
</dbReference>
<comment type="caution">
    <text evidence="6">The sequence shown here is derived from an EMBL/GenBank/DDBJ whole genome shotgun (WGS) entry which is preliminary data.</text>
</comment>
<dbReference type="EMBL" id="BSOB01000021">
    <property type="protein sequence ID" value="GLQ93617.1"/>
    <property type="molecule type" value="Genomic_DNA"/>
</dbReference>
<dbReference type="SUPFAM" id="SSF51126">
    <property type="entry name" value="Pectin lyase-like"/>
    <property type="match status" value="1"/>
</dbReference>
<keyword evidence="5" id="KW-0732">Signal</keyword>
<evidence type="ECO:0000256" key="2">
    <source>
        <dbReference type="ARBA" id="ARBA00022801"/>
    </source>
</evidence>
<evidence type="ECO:0000256" key="5">
    <source>
        <dbReference type="SAM" id="SignalP"/>
    </source>
</evidence>
<evidence type="ECO:0000256" key="3">
    <source>
        <dbReference type="ARBA" id="ARBA00023295"/>
    </source>
</evidence>
<keyword evidence="2 4" id="KW-0378">Hydrolase</keyword>
<dbReference type="PANTHER" id="PTHR31339:SF9">
    <property type="entry name" value="PLASMIN AND FIBRONECTIN-BINDING PROTEIN A"/>
    <property type="match status" value="1"/>
</dbReference>
<sequence length="545" mass="56673">MKAKSLSQKVLSRAVCATLGTMMFATAFAATTTSSSSVQTSWGTINEPSLPVASAVCKAVPATQKPVNGLLDASVDADPTTSAPDTTAIQSAIDHCPVGEAVKLVVGSHGESGLLTGPITLKSGVTLWIDKGVTVFASRNPADYDSGLGLCGIANTNSKDSCYPLISGNHLVNSGIVGEGVIDGRGGSVLTTGDNAGSKTWWDVAYQTKLSSKVTQHNPRLLDVNGGSNFTLYGVTFQNSPNFHLVFDGLDGITAWGIKILTPSLAYTQPGYACAEGTTPDTVNGTYATCFTPETVKNTDGFDPGESSHVLMAYSYISTGDDHVAVKAGSGSGSQHLMFAHNHLYYGHGLSIGSETNTGVSDMTVEDLVVDGHDSSESVGIRIKSDATRGGLVSGVTYQGVCVRNVRQPLVFDAFYSAAKTKTKYPSFRNITVTGFHDMGSAAYGGGEAIFAAYAKYPLQIALNNVQFDGAQPKASMKGHDGSPSVLPANTTFTFGPGTVSFAQELEQQHGGGVTFVDSVTQSPAPVDCSNAFVKYSSVSANSPI</sequence>
<comment type="similarity">
    <text evidence="1 4">Belongs to the glycosyl hydrolase 28 family.</text>
</comment>
<accession>A0ABQ5XSA2</accession>
<evidence type="ECO:0000256" key="4">
    <source>
        <dbReference type="RuleBase" id="RU361169"/>
    </source>
</evidence>
<dbReference type="InterPro" id="IPR000743">
    <property type="entry name" value="Glyco_hydro_28"/>
</dbReference>
<name>A0ABQ5XSA2_9GAMM</name>
<dbReference type="InterPro" id="IPR051801">
    <property type="entry name" value="GH28_Enzymes"/>
</dbReference>
<keyword evidence="7" id="KW-1185">Reference proteome</keyword>
<feature type="chain" id="PRO_5046339059" evidence="5">
    <location>
        <begin position="30"/>
        <end position="545"/>
    </location>
</feature>
<organism evidence="6 7">
    <name type="scientific">Dyella acidisoli</name>
    <dbReference type="NCBI Taxonomy" id="1867834"/>
    <lineage>
        <taxon>Bacteria</taxon>
        <taxon>Pseudomonadati</taxon>
        <taxon>Pseudomonadota</taxon>
        <taxon>Gammaproteobacteria</taxon>
        <taxon>Lysobacterales</taxon>
        <taxon>Rhodanobacteraceae</taxon>
        <taxon>Dyella</taxon>
    </lineage>
</organism>
<dbReference type="Gene3D" id="2.160.20.10">
    <property type="entry name" value="Single-stranded right-handed beta-helix, Pectin lyase-like"/>
    <property type="match status" value="1"/>
</dbReference>
<keyword evidence="3 4" id="KW-0326">Glycosidase</keyword>
<dbReference type="PANTHER" id="PTHR31339">
    <property type="entry name" value="PECTIN LYASE-RELATED"/>
    <property type="match status" value="1"/>
</dbReference>
<gene>
    <name evidence="6" type="primary">pglA</name>
    <name evidence="6" type="ORF">GCM10007901_25680</name>
</gene>
<evidence type="ECO:0000313" key="6">
    <source>
        <dbReference type="EMBL" id="GLQ93617.1"/>
    </source>
</evidence>
<dbReference type="InterPro" id="IPR011050">
    <property type="entry name" value="Pectin_lyase_fold/virulence"/>
</dbReference>